<dbReference type="EMBL" id="JBHLZU010000007">
    <property type="protein sequence ID" value="MFB9904117.1"/>
    <property type="molecule type" value="Genomic_DNA"/>
</dbReference>
<name>A0ABV5ZT98_9PSEU</name>
<keyword evidence="1" id="KW-0472">Membrane</keyword>
<keyword evidence="1" id="KW-1133">Transmembrane helix</keyword>
<accession>A0ABV5ZT98</accession>
<feature type="transmembrane region" description="Helical" evidence="1">
    <location>
        <begin position="12"/>
        <end position="34"/>
    </location>
</feature>
<comment type="caution">
    <text evidence="2">The sequence shown here is derived from an EMBL/GenBank/DDBJ whole genome shotgun (WGS) entry which is preliminary data.</text>
</comment>
<evidence type="ECO:0000313" key="2">
    <source>
        <dbReference type="EMBL" id="MFB9904117.1"/>
    </source>
</evidence>
<dbReference type="Pfam" id="PF14325">
    <property type="entry name" value="DUF4383"/>
    <property type="match status" value="1"/>
</dbReference>
<feature type="transmembrane region" description="Helical" evidence="1">
    <location>
        <begin position="54"/>
        <end position="76"/>
    </location>
</feature>
<reference evidence="2 3" key="1">
    <citation type="submission" date="2024-09" db="EMBL/GenBank/DDBJ databases">
        <authorList>
            <person name="Sun Q."/>
            <person name="Mori K."/>
        </authorList>
    </citation>
    <scope>NUCLEOTIDE SEQUENCE [LARGE SCALE GENOMIC DNA]</scope>
    <source>
        <strain evidence="2 3">TBRC 7907</strain>
    </source>
</reference>
<gene>
    <name evidence="2" type="ORF">ACFFQA_09205</name>
</gene>
<keyword evidence="3" id="KW-1185">Reference proteome</keyword>
<sequence>MPQHVVAVARATVQQAAGLVAAIFLLLGICGLVPGLTTEYGLLKMAGPRSAAQLFGVIDVSVLHNVIHLVFGAVGLTLGNTRQGARRFLAVGAAASLALGVYGLVVPRASPANVVPFDAAGSWLHVGLAAIMAALLLCWRAPEKIAHTGEPLRRKEDVSSFG</sequence>
<feature type="transmembrane region" description="Helical" evidence="1">
    <location>
        <begin position="88"/>
        <end position="107"/>
    </location>
</feature>
<evidence type="ECO:0000313" key="3">
    <source>
        <dbReference type="Proteomes" id="UP001589693"/>
    </source>
</evidence>
<keyword evidence="1" id="KW-0812">Transmembrane</keyword>
<feature type="transmembrane region" description="Helical" evidence="1">
    <location>
        <begin position="119"/>
        <end position="139"/>
    </location>
</feature>
<dbReference type="Proteomes" id="UP001589693">
    <property type="component" value="Unassembled WGS sequence"/>
</dbReference>
<proteinExistence type="predicted"/>
<protein>
    <submittedName>
        <fullName evidence="2">DUF4383 domain-containing protein</fullName>
    </submittedName>
</protein>
<organism evidence="2 3">
    <name type="scientific">Allokutzneria oryzae</name>
    <dbReference type="NCBI Taxonomy" id="1378989"/>
    <lineage>
        <taxon>Bacteria</taxon>
        <taxon>Bacillati</taxon>
        <taxon>Actinomycetota</taxon>
        <taxon>Actinomycetes</taxon>
        <taxon>Pseudonocardiales</taxon>
        <taxon>Pseudonocardiaceae</taxon>
        <taxon>Allokutzneria</taxon>
    </lineage>
</organism>
<evidence type="ECO:0000256" key="1">
    <source>
        <dbReference type="SAM" id="Phobius"/>
    </source>
</evidence>